<dbReference type="GO" id="GO:0006508">
    <property type="term" value="P:proteolysis"/>
    <property type="evidence" value="ECO:0007669"/>
    <property type="project" value="InterPro"/>
</dbReference>
<dbReference type="InterPro" id="IPR001314">
    <property type="entry name" value="Peptidase_S1A"/>
</dbReference>
<dbReference type="Pfam" id="PF00089">
    <property type="entry name" value="Trypsin"/>
    <property type="match status" value="2"/>
</dbReference>
<evidence type="ECO:0000256" key="2">
    <source>
        <dbReference type="ARBA" id="ARBA00024195"/>
    </source>
</evidence>
<dbReference type="Gene3D" id="2.40.10.10">
    <property type="entry name" value="Trypsin-like serine proteases"/>
    <property type="match status" value="2"/>
</dbReference>
<organism evidence="5 6">
    <name type="scientific">Ignelater luminosus</name>
    <name type="common">Cucubano</name>
    <name type="synonym">Pyrophorus luminosus</name>
    <dbReference type="NCBI Taxonomy" id="2038154"/>
    <lineage>
        <taxon>Eukaryota</taxon>
        <taxon>Metazoa</taxon>
        <taxon>Ecdysozoa</taxon>
        <taxon>Arthropoda</taxon>
        <taxon>Hexapoda</taxon>
        <taxon>Insecta</taxon>
        <taxon>Pterygota</taxon>
        <taxon>Neoptera</taxon>
        <taxon>Endopterygota</taxon>
        <taxon>Coleoptera</taxon>
        <taxon>Polyphaga</taxon>
        <taxon>Elateriformia</taxon>
        <taxon>Elateroidea</taxon>
        <taxon>Elateridae</taxon>
        <taxon>Agrypninae</taxon>
        <taxon>Pyrophorini</taxon>
        <taxon>Ignelater</taxon>
    </lineage>
</organism>
<feature type="signal peptide" evidence="3">
    <location>
        <begin position="1"/>
        <end position="18"/>
    </location>
</feature>
<dbReference type="InterPro" id="IPR001254">
    <property type="entry name" value="Trypsin_dom"/>
</dbReference>
<keyword evidence="1" id="KW-1015">Disulfide bond</keyword>
<dbReference type="SMART" id="SM00020">
    <property type="entry name" value="Tryp_SPc"/>
    <property type="match status" value="2"/>
</dbReference>
<dbReference type="PANTHER" id="PTHR24256">
    <property type="entry name" value="TRYPTASE-RELATED"/>
    <property type="match status" value="1"/>
</dbReference>
<comment type="caution">
    <text evidence="5">The sequence shown here is derived from an EMBL/GenBank/DDBJ whole genome shotgun (WGS) entry which is preliminary data.</text>
</comment>
<evidence type="ECO:0000313" key="5">
    <source>
        <dbReference type="EMBL" id="KAF2903988.1"/>
    </source>
</evidence>
<dbReference type="GO" id="GO:0004252">
    <property type="term" value="F:serine-type endopeptidase activity"/>
    <property type="evidence" value="ECO:0007669"/>
    <property type="project" value="InterPro"/>
</dbReference>
<dbReference type="OrthoDB" id="6742316at2759"/>
<sequence length="533" mass="59855">MKIFNFLLPFAFIFSINAVKLDNVKNDILPTKDICGSKQQVCENTFPWLVFIPLESRINNPTANIRCAGALISKKYVITLKSCLQFVLTNVHIGQYDTSKNVTCKGKPILSVKVAERIVNESFDVILLKLAENVEYTDEIKPICLPFEEFKRAEVNDEVRTSGWGLINGSDNKNVDIMKNIRAVVTDTKECKQEASVNENNVICVKPKEDNHDNLCYGDQGSPIMYDSNGQWVSEGILSVALDFGKSCATNEPVRSAKITDEVLEWILELKLDNINSDILPTKDVCGKQVCDNVFPWLVFIPLKSRVYNPDANVRCAGALISKKYVITQKSCLQFVLTNVHVGQYDTSKNVTCKGNPILSIEVEEKIVSESYDVVLLKLAKDVEYTDEIKPICLPFEEFKKAEIDSEVHTSGWGLINDSENKNVDIMKNVRATMEDNEECKPEGPARAFINDNNVICVQQTEDNRDNLCSGDDGSPIMYNSNGNWIVEGVLTSLFNSENKPCTINEPARGFKITNDVLEWIIQNIDHPRTNIV</sequence>
<keyword evidence="6" id="KW-1185">Reference proteome</keyword>
<evidence type="ECO:0000256" key="3">
    <source>
        <dbReference type="SAM" id="SignalP"/>
    </source>
</evidence>
<feature type="domain" description="Peptidase S1" evidence="4">
    <location>
        <begin position="284"/>
        <end position="526"/>
    </location>
</feature>
<dbReference type="AlphaFoldDB" id="A0A8K0GNF5"/>
<dbReference type="InterPro" id="IPR043504">
    <property type="entry name" value="Peptidase_S1_PA_chymotrypsin"/>
</dbReference>
<comment type="similarity">
    <text evidence="2">Belongs to the peptidase S1 family. CLIP subfamily.</text>
</comment>
<feature type="domain" description="Peptidase S1" evidence="4">
    <location>
        <begin position="34"/>
        <end position="272"/>
    </location>
</feature>
<proteinExistence type="inferred from homology"/>
<reference evidence="5" key="1">
    <citation type="submission" date="2019-08" db="EMBL/GenBank/DDBJ databases">
        <title>The genome of the North American firefly Photinus pyralis.</title>
        <authorList>
            <consortium name="Photinus pyralis genome working group"/>
            <person name="Fallon T.R."/>
            <person name="Sander Lower S.E."/>
            <person name="Weng J.-K."/>
        </authorList>
    </citation>
    <scope>NUCLEOTIDE SEQUENCE</scope>
    <source>
        <strain evidence="5">TRF0915ILg1</strain>
        <tissue evidence="5">Whole body</tissue>
    </source>
</reference>
<evidence type="ECO:0000313" key="6">
    <source>
        <dbReference type="Proteomes" id="UP000801492"/>
    </source>
</evidence>
<dbReference type="SUPFAM" id="SSF50494">
    <property type="entry name" value="Trypsin-like serine proteases"/>
    <property type="match status" value="2"/>
</dbReference>
<gene>
    <name evidence="5" type="ORF">ILUMI_02188</name>
</gene>
<accession>A0A8K0GNF5</accession>
<keyword evidence="3" id="KW-0732">Signal</keyword>
<name>A0A8K0GNF5_IGNLU</name>
<dbReference type="Proteomes" id="UP000801492">
    <property type="component" value="Unassembled WGS sequence"/>
</dbReference>
<evidence type="ECO:0000259" key="4">
    <source>
        <dbReference type="PROSITE" id="PS50240"/>
    </source>
</evidence>
<protein>
    <recommendedName>
        <fullName evidence="4">Peptidase S1 domain-containing protein</fullName>
    </recommendedName>
</protein>
<dbReference type="InterPro" id="IPR009003">
    <property type="entry name" value="Peptidase_S1_PA"/>
</dbReference>
<dbReference type="InterPro" id="IPR051487">
    <property type="entry name" value="Ser/Thr_Proteases_Immune/Dev"/>
</dbReference>
<evidence type="ECO:0000256" key="1">
    <source>
        <dbReference type="ARBA" id="ARBA00023157"/>
    </source>
</evidence>
<dbReference type="EMBL" id="VTPC01000883">
    <property type="protein sequence ID" value="KAF2903988.1"/>
    <property type="molecule type" value="Genomic_DNA"/>
</dbReference>
<dbReference type="PRINTS" id="PR00722">
    <property type="entry name" value="CHYMOTRYPSIN"/>
</dbReference>
<dbReference type="PROSITE" id="PS50240">
    <property type="entry name" value="TRYPSIN_DOM"/>
    <property type="match status" value="2"/>
</dbReference>
<feature type="chain" id="PRO_5035473422" description="Peptidase S1 domain-containing protein" evidence="3">
    <location>
        <begin position="19"/>
        <end position="533"/>
    </location>
</feature>